<dbReference type="RefSeq" id="WP_189766962.1">
    <property type="nucleotide sequence ID" value="NZ_BNCK01000001.1"/>
</dbReference>
<reference evidence="4" key="2">
    <citation type="submission" date="2020-09" db="EMBL/GenBank/DDBJ databases">
        <authorList>
            <person name="Sun Q."/>
            <person name="Kim S."/>
        </authorList>
    </citation>
    <scope>NUCLEOTIDE SEQUENCE</scope>
    <source>
        <strain evidence="4">KCTC 42731</strain>
    </source>
</reference>
<keyword evidence="2" id="KW-0560">Oxidoreductase</keyword>
<evidence type="ECO:0000313" key="4">
    <source>
        <dbReference type="EMBL" id="GHF79361.1"/>
    </source>
</evidence>
<dbReference type="Pfam" id="PF00106">
    <property type="entry name" value="adh_short"/>
    <property type="match status" value="1"/>
</dbReference>
<name>A0A919BBD7_9GAMM</name>
<organism evidence="4 5">
    <name type="scientific">Thalassotalea marina</name>
    <dbReference type="NCBI Taxonomy" id="1673741"/>
    <lineage>
        <taxon>Bacteria</taxon>
        <taxon>Pseudomonadati</taxon>
        <taxon>Pseudomonadota</taxon>
        <taxon>Gammaproteobacteria</taxon>
        <taxon>Alteromonadales</taxon>
        <taxon>Colwelliaceae</taxon>
        <taxon>Thalassotalea</taxon>
    </lineage>
</organism>
<accession>A0A919BBD7</accession>
<dbReference type="PROSITE" id="PS00061">
    <property type="entry name" value="ADH_SHORT"/>
    <property type="match status" value="1"/>
</dbReference>
<reference evidence="4" key="1">
    <citation type="journal article" date="2014" name="Int. J. Syst. Evol. Microbiol.">
        <title>Complete genome sequence of Corynebacterium casei LMG S-19264T (=DSM 44701T), isolated from a smear-ripened cheese.</title>
        <authorList>
            <consortium name="US DOE Joint Genome Institute (JGI-PGF)"/>
            <person name="Walter F."/>
            <person name="Albersmeier A."/>
            <person name="Kalinowski J."/>
            <person name="Ruckert C."/>
        </authorList>
    </citation>
    <scope>NUCLEOTIDE SEQUENCE</scope>
    <source>
        <strain evidence="4">KCTC 42731</strain>
    </source>
</reference>
<dbReference type="PANTHER" id="PTHR44196:SF1">
    <property type="entry name" value="DEHYDROGENASE_REDUCTASE SDR FAMILY MEMBER 7B"/>
    <property type="match status" value="1"/>
</dbReference>
<dbReference type="SUPFAM" id="SSF51735">
    <property type="entry name" value="NAD(P)-binding Rossmann-fold domains"/>
    <property type="match status" value="1"/>
</dbReference>
<dbReference type="GO" id="GO:0016491">
    <property type="term" value="F:oxidoreductase activity"/>
    <property type="evidence" value="ECO:0007669"/>
    <property type="project" value="UniProtKB-KW"/>
</dbReference>
<proteinExistence type="inferred from homology"/>
<dbReference type="Gene3D" id="3.40.50.720">
    <property type="entry name" value="NAD(P)-binding Rossmann-like Domain"/>
    <property type="match status" value="1"/>
</dbReference>
<dbReference type="PRINTS" id="PR00080">
    <property type="entry name" value="SDRFAMILY"/>
</dbReference>
<evidence type="ECO:0000256" key="1">
    <source>
        <dbReference type="ARBA" id="ARBA00006484"/>
    </source>
</evidence>
<comment type="caution">
    <text evidence="4">The sequence shown here is derived from an EMBL/GenBank/DDBJ whole genome shotgun (WGS) entry which is preliminary data.</text>
</comment>
<evidence type="ECO:0000256" key="2">
    <source>
        <dbReference type="ARBA" id="ARBA00023002"/>
    </source>
</evidence>
<dbReference type="InterPro" id="IPR002347">
    <property type="entry name" value="SDR_fam"/>
</dbReference>
<protein>
    <submittedName>
        <fullName evidence="4">Oxidoreductase</fullName>
    </submittedName>
</protein>
<dbReference type="EMBL" id="BNCK01000001">
    <property type="protein sequence ID" value="GHF79361.1"/>
    <property type="molecule type" value="Genomic_DNA"/>
</dbReference>
<dbReference type="PRINTS" id="PR00081">
    <property type="entry name" value="GDHRDH"/>
</dbReference>
<dbReference type="PANTHER" id="PTHR44196">
    <property type="entry name" value="DEHYDROGENASE/REDUCTASE SDR FAMILY MEMBER 7B"/>
    <property type="match status" value="1"/>
</dbReference>
<dbReference type="InterPro" id="IPR036291">
    <property type="entry name" value="NAD(P)-bd_dom_sf"/>
</dbReference>
<sequence>MNLANKTIWITGASSGIGKALAIACSKQGARIVLSSRNTEALEQVKSSLTSSQQHLIVPLDLAQPEQLNELVVNAMSQIGRVDVLVNNGGIGQRGFACETQLDVQRKVMEVNYFGAIAMTQALLPFMKQQGQGTIATVASVAGLIGGKSMAGYSASKHAIIGYMDCLRAEETINGIKVLNICPGFVQTQISVNAFRGDGSKFDEMASSIANGIAVEDCADQIVTALEKDKAQVIIGKGISYWAPTVYRFFPAIFRRLAAAKNYRE</sequence>
<dbReference type="InterPro" id="IPR020904">
    <property type="entry name" value="Sc_DH/Rdtase_CS"/>
</dbReference>
<evidence type="ECO:0000313" key="5">
    <source>
        <dbReference type="Proteomes" id="UP000623842"/>
    </source>
</evidence>
<dbReference type="Proteomes" id="UP000623842">
    <property type="component" value="Unassembled WGS sequence"/>
</dbReference>
<dbReference type="GO" id="GO:0016020">
    <property type="term" value="C:membrane"/>
    <property type="evidence" value="ECO:0007669"/>
    <property type="project" value="TreeGrafter"/>
</dbReference>
<dbReference type="NCBIfam" id="NF004825">
    <property type="entry name" value="PRK06181.1"/>
    <property type="match status" value="1"/>
</dbReference>
<evidence type="ECO:0000256" key="3">
    <source>
        <dbReference type="RuleBase" id="RU000363"/>
    </source>
</evidence>
<gene>
    <name evidence="4" type="ORF">GCM10017161_03170</name>
</gene>
<comment type="similarity">
    <text evidence="1 3">Belongs to the short-chain dehydrogenases/reductases (SDR) family.</text>
</comment>
<dbReference type="AlphaFoldDB" id="A0A919BBD7"/>
<keyword evidence="5" id="KW-1185">Reference proteome</keyword>